<feature type="signal peptide" evidence="6">
    <location>
        <begin position="1"/>
        <end position="20"/>
    </location>
</feature>
<organism evidence="8 9">
    <name type="scientific">Vespula vulgaris</name>
    <name type="common">Yellow jacket</name>
    <name type="synonym">Wasp</name>
    <dbReference type="NCBI Taxonomy" id="7454"/>
    <lineage>
        <taxon>Eukaryota</taxon>
        <taxon>Metazoa</taxon>
        <taxon>Ecdysozoa</taxon>
        <taxon>Arthropoda</taxon>
        <taxon>Hexapoda</taxon>
        <taxon>Insecta</taxon>
        <taxon>Pterygota</taxon>
        <taxon>Neoptera</taxon>
        <taxon>Endopterygota</taxon>
        <taxon>Hymenoptera</taxon>
        <taxon>Apocrita</taxon>
        <taxon>Aculeata</taxon>
        <taxon>Vespoidea</taxon>
        <taxon>Vespidae</taxon>
        <taxon>Vespinae</taxon>
        <taxon>Vespula</taxon>
    </lineage>
</organism>
<feature type="domain" description="Carboxylesterase type B" evidence="7">
    <location>
        <begin position="631"/>
        <end position="1000"/>
    </location>
</feature>
<protein>
    <recommendedName>
        <fullName evidence="7">Carboxylesterase type B domain-containing protein</fullName>
    </recommendedName>
</protein>
<evidence type="ECO:0000313" key="8">
    <source>
        <dbReference type="EMBL" id="KAF7411564.1"/>
    </source>
</evidence>
<dbReference type="PANTHER" id="PTHR43142:SF1">
    <property type="entry name" value="CARBOXYLIC ESTER HYDROLASE"/>
    <property type="match status" value="1"/>
</dbReference>
<evidence type="ECO:0000256" key="1">
    <source>
        <dbReference type="ARBA" id="ARBA00005964"/>
    </source>
</evidence>
<evidence type="ECO:0000313" key="9">
    <source>
        <dbReference type="Proteomes" id="UP000614350"/>
    </source>
</evidence>
<dbReference type="Gene3D" id="3.40.50.1820">
    <property type="entry name" value="alpha/beta hydrolase"/>
    <property type="match status" value="2"/>
</dbReference>
<keyword evidence="9" id="KW-1185">Reference proteome</keyword>
<comment type="caution">
    <text evidence="8">The sequence shown here is derived from an EMBL/GenBank/DDBJ whole genome shotgun (WGS) entry which is preliminary data.</text>
</comment>
<dbReference type="Pfam" id="PF00135">
    <property type="entry name" value="COesterase"/>
    <property type="match status" value="2"/>
</dbReference>
<dbReference type="InterPro" id="IPR019826">
    <property type="entry name" value="Carboxylesterase_B_AS"/>
</dbReference>
<feature type="domain" description="Carboxylesterase type B" evidence="7">
    <location>
        <begin position="24"/>
        <end position="512"/>
    </location>
</feature>
<dbReference type="GO" id="GO:0052689">
    <property type="term" value="F:carboxylic ester hydrolase activity"/>
    <property type="evidence" value="ECO:0007669"/>
    <property type="project" value="UniProtKB-KW"/>
</dbReference>
<dbReference type="InterPro" id="IPR029058">
    <property type="entry name" value="AB_hydrolase_fold"/>
</dbReference>
<keyword evidence="5" id="KW-0325">Glycoprotein</keyword>
<evidence type="ECO:0000256" key="5">
    <source>
        <dbReference type="ARBA" id="ARBA00023180"/>
    </source>
</evidence>
<dbReference type="SUPFAM" id="SSF53474">
    <property type="entry name" value="alpha/beta-Hydrolases"/>
    <property type="match status" value="2"/>
</dbReference>
<evidence type="ECO:0000259" key="7">
    <source>
        <dbReference type="Pfam" id="PF00135"/>
    </source>
</evidence>
<dbReference type="Proteomes" id="UP000614350">
    <property type="component" value="Unassembled WGS sequence"/>
</dbReference>
<proteinExistence type="inferred from homology"/>
<dbReference type="InterPro" id="IPR002018">
    <property type="entry name" value="CarbesteraseB"/>
</dbReference>
<evidence type="ECO:0000256" key="4">
    <source>
        <dbReference type="ARBA" id="ARBA00023157"/>
    </source>
</evidence>
<evidence type="ECO:0000256" key="6">
    <source>
        <dbReference type="SAM" id="SignalP"/>
    </source>
</evidence>
<keyword evidence="4" id="KW-1015">Disulfide bond</keyword>
<keyword evidence="6" id="KW-0732">Signal</keyword>
<evidence type="ECO:0000256" key="3">
    <source>
        <dbReference type="ARBA" id="ARBA00022801"/>
    </source>
</evidence>
<dbReference type="PANTHER" id="PTHR43142">
    <property type="entry name" value="CARBOXYLIC ESTER HYDROLASE"/>
    <property type="match status" value="1"/>
</dbReference>
<keyword evidence="3" id="KW-0378">Hydrolase</keyword>
<accession>A0A834KP49</accession>
<dbReference type="PROSITE" id="PS00122">
    <property type="entry name" value="CARBOXYLESTERASE_B_1"/>
    <property type="match status" value="1"/>
</dbReference>
<feature type="chain" id="PRO_5032820476" description="Carboxylesterase type B domain-containing protein" evidence="6">
    <location>
        <begin position="21"/>
        <end position="1028"/>
    </location>
</feature>
<keyword evidence="2" id="KW-0719">Serine esterase</keyword>
<evidence type="ECO:0000256" key="2">
    <source>
        <dbReference type="ARBA" id="ARBA00022487"/>
    </source>
</evidence>
<name>A0A834KP49_VESVU</name>
<dbReference type="AlphaFoldDB" id="A0A834KP49"/>
<reference evidence="8" key="1">
    <citation type="journal article" date="2020" name="G3 (Bethesda)">
        <title>High-Quality Assemblies for Three Invasive Social Wasps from the &lt;i&gt;Vespula&lt;/i&gt; Genus.</title>
        <authorList>
            <person name="Harrop T.W.R."/>
            <person name="Guhlin J."/>
            <person name="McLaughlin G.M."/>
            <person name="Permina E."/>
            <person name="Stockwell P."/>
            <person name="Gilligan J."/>
            <person name="Le Lec M.F."/>
            <person name="Gruber M.A.M."/>
            <person name="Quinn O."/>
            <person name="Lovegrove M."/>
            <person name="Duncan E.J."/>
            <person name="Remnant E.J."/>
            <person name="Van Eeckhoven J."/>
            <person name="Graham B."/>
            <person name="Knapp R.A."/>
            <person name="Langford K.W."/>
            <person name="Kronenberg Z."/>
            <person name="Press M.O."/>
            <person name="Eacker S.M."/>
            <person name="Wilson-Rankin E.E."/>
            <person name="Purcell J."/>
            <person name="Lester P.J."/>
            <person name="Dearden P.K."/>
        </authorList>
    </citation>
    <scope>NUCLEOTIDE SEQUENCE</scope>
    <source>
        <strain evidence="8">Marl-1</strain>
    </source>
</reference>
<sequence>MKKYNLPLFSVLLLFDWSLAAEFSPVIETTKGPVQGLVLTTIRESKKYHSYRGIPYGKPPVGYLRFSAPVEVDPWTEVFDATKDGPICPQIYNETFVGQEDCLNLNVYTPQIQENLLSSVVDRVKLTARNILLSLRFLKSLSKKEKGKEETSLASKFYYGPDYLIEEDIVVVTVNYRLGALGFLALQHQNATGNAGLKDQNLGLRWVRDNIAKFGGDPNKVTIAGVGAGSVSVGYHILSEKSEGLFRSSILMNGVPLHTFGFITPEDTVRKAYEFAKELGSTATNDDELLKFYYQVDLESLTRTVTNSTQMDFSLKPTLENPNYGPDWFITKCVLQLFGNHNRGPYIIGYNNDETTAFAEELENIRYYINKSVPLISEFKRGKPEKLDIEKDVTNASIYKIIKELDFVAPVDFTQKLLTNFNDTIYYYRYDFGYNKSLHDIIDHFDIDGETRADEIKMIFYSELFQVNPKANNSMTLLQRRMTRLWTNFVKYGNPTPDGTNDTLLNIVWPDSRNSAELTMKRYNLPLFFVFLLFDWSLAAEFSPVIETTKGPVKGLVLTSIRESKKYHSYRGIPYGKPPVGYLRFRAPVEVDPWTEVFNATKDGPICPQIYKEAFVGQEDCLNLDVYTPQDIVVVTVNYRLGALGFLALQHENATGNAGLKDQNLGLRWVRDNIAKFGGDPNKVTIVGESAGSVSVGYHILSEKSKGLFRSSIAMSGVPLCVWGFTTPKNAARKAYEFAKKLGSTATNVNDLLEFYYQVDVKNLTRTITESTQIDISLKPTLENPNYGPDWFITECSLKRYYSGNYNHGPHMLGYTKDEAIAFAGSIDDIRESVNETVAFVSKLLIENMKELDLGKKTSNVSIDKVIKAVSEIMFMAPIDYTQKLMSKFNDPIYYYRYDFAYNKSLHKIIDHVDIDGAAHADELEMIFYSDLFQVNPKANNNMTLLQRRMTRLWTNFVKYGNPTPNDTNDALLNVVWPDSKKSGEMLWLNNDLSVHNRYKTLIMDVVESNLKFFGGVINGCNINWNKI</sequence>
<comment type="similarity">
    <text evidence="1">Belongs to the type-B carboxylesterase/lipase family.</text>
</comment>
<dbReference type="EMBL" id="JACSEA010000001">
    <property type="protein sequence ID" value="KAF7411564.1"/>
    <property type="molecule type" value="Genomic_DNA"/>
</dbReference>
<gene>
    <name evidence="8" type="ORF">HZH66_000460</name>
</gene>